<proteinExistence type="predicted"/>
<dbReference type="EMBL" id="BARW01008867">
    <property type="protein sequence ID" value="GAI73791.1"/>
    <property type="molecule type" value="Genomic_DNA"/>
</dbReference>
<dbReference type="Gene3D" id="2.60.120.260">
    <property type="entry name" value="Galactose-binding domain-like"/>
    <property type="match status" value="1"/>
</dbReference>
<dbReference type="SUPFAM" id="SSF49785">
    <property type="entry name" value="Galactose-binding domain-like"/>
    <property type="match status" value="1"/>
</dbReference>
<evidence type="ECO:0000313" key="1">
    <source>
        <dbReference type="EMBL" id="GAI73791.1"/>
    </source>
</evidence>
<name>X1S3P2_9ZZZZ</name>
<gene>
    <name evidence="1" type="ORF">S12H4_18026</name>
</gene>
<dbReference type="AlphaFoldDB" id="X1S3P2"/>
<sequence>MRKRYFVLVAAIVISMAFRSDNEIADPSSYLDDINCGYENTLSAPQYLDLTKVIKPGKHKITVLVDNAKLPPVGPSHAVDERTQTNWNGIVGRIELQVTDPVWIEEVQVYPDIKNNRVKIRVNIGNTTNKEAKGELLVSAQSWNTKNPLKFKGQKEKLYHVYLQMKWD</sequence>
<protein>
    <submittedName>
        <fullName evidence="1">Uncharacterized protein</fullName>
    </submittedName>
</protein>
<organism evidence="1">
    <name type="scientific">marine sediment metagenome</name>
    <dbReference type="NCBI Taxonomy" id="412755"/>
    <lineage>
        <taxon>unclassified sequences</taxon>
        <taxon>metagenomes</taxon>
        <taxon>ecological metagenomes</taxon>
    </lineage>
</organism>
<reference evidence="1" key="1">
    <citation type="journal article" date="2014" name="Front. Microbiol.">
        <title>High frequency of phylogenetically diverse reductive dehalogenase-homologous genes in deep subseafloor sedimentary metagenomes.</title>
        <authorList>
            <person name="Kawai M."/>
            <person name="Futagami T."/>
            <person name="Toyoda A."/>
            <person name="Takaki Y."/>
            <person name="Nishi S."/>
            <person name="Hori S."/>
            <person name="Arai W."/>
            <person name="Tsubouchi T."/>
            <person name="Morono Y."/>
            <person name="Uchiyama I."/>
            <person name="Ito T."/>
            <person name="Fujiyama A."/>
            <person name="Inagaki F."/>
            <person name="Takami H."/>
        </authorList>
    </citation>
    <scope>NUCLEOTIDE SEQUENCE</scope>
    <source>
        <strain evidence="1">Expedition CK06-06</strain>
    </source>
</reference>
<comment type="caution">
    <text evidence="1">The sequence shown here is derived from an EMBL/GenBank/DDBJ whole genome shotgun (WGS) entry which is preliminary data.</text>
</comment>
<dbReference type="InterPro" id="IPR008979">
    <property type="entry name" value="Galactose-bd-like_sf"/>
</dbReference>
<accession>X1S3P2</accession>